<comment type="caution">
    <text evidence="2">The sequence shown here is derived from an EMBL/GenBank/DDBJ whole genome shotgun (WGS) entry which is preliminary data.</text>
</comment>
<evidence type="ECO:0008006" key="4">
    <source>
        <dbReference type="Google" id="ProtNLM"/>
    </source>
</evidence>
<dbReference type="RefSeq" id="WP_169074043.1">
    <property type="nucleotide sequence ID" value="NZ_JABBXH010000001.1"/>
</dbReference>
<evidence type="ECO:0000256" key="1">
    <source>
        <dbReference type="SAM" id="SignalP"/>
    </source>
</evidence>
<feature type="signal peptide" evidence="1">
    <location>
        <begin position="1"/>
        <end position="18"/>
    </location>
</feature>
<feature type="chain" id="PRO_5030581580" description="Lipoprotein" evidence="1">
    <location>
        <begin position="19"/>
        <end position="99"/>
    </location>
</feature>
<name>A0A7Y0LA45_9GAMM</name>
<evidence type="ECO:0000313" key="2">
    <source>
        <dbReference type="EMBL" id="NMP30765.1"/>
    </source>
</evidence>
<gene>
    <name evidence="2" type="ORF">HII17_04245</name>
</gene>
<evidence type="ECO:0000313" key="3">
    <source>
        <dbReference type="Proteomes" id="UP000568664"/>
    </source>
</evidence>
<sequence>MRFIVSVLILFVCGCASVKDNYVLSGSVVTNSTSNISDAATTYISSLTLKNCAVRARYVDNQFHIKFGNRHITATGYSIHHLNNGNCELTLQNGQNKNS</sequence>
<organism evidence="2 3">
    <name type="scientific">Thalassotalea algicola</name>
    <dbReference type="NCBI Taxonomy" id="2716224"/>
    <lineage>
        <taxon>Bacteria</taxon>
        <taxon>Pseudomonadati</taxon>
        <taxon>Pseudomonadota</taxon>
        <taxon>Gammaproteobacteria</taxon>
        <taxon>Alteromonadales</taxon>
        <taxon>Colwelliaceae</taxon>
        <taxon>Thalassotalea</taxon>
    </lineage>
</organism>
<dbReference type="EMBL" id="JABBXH010000001">
    <property type="protein sequence ID" value="NMP30765.1"/>
    <property type="molecule type" value="Genomic_DNA"/>
</dbReference>
<reference evidence="2 3" key="1">
    <citation type="submission" date="2020-04" db="EMBL/GenBank/DDBJ databases">
        <title>Thalassotalea sp. M1531, isolated from the surface of marine red alga.</title>
        <authorList>
            <person name="Pang L."/>
            <person name="Lu D.-C."/>
        </authorList>
    </citation>
    <scope>NUCLEOTIDE SEQUENCE [LARGE SCALE GENOMIC DNA]</scope>
    <source>
        <strain evidence="2 3">M1531</strain>
    </source>
</reference>
<proteinExistence type="predicted"/>
<dbReference type="PROSITE" id="PS51257">
    <property type="entry name" value="PROKAR_LIPOPROTEIN"/>
    <property type="match status" value="1"/>
</dbReference>
<accession>A0A7Y0LA45</accession>
<dbReference type="Proteomes" id="UP000568664">
    <property type="component" value="Unassembled WGS sequence"/>
</dbReference>
<keyword evidence="3" id="KW-1185">Reference proteome</keyword>
<keyword evidence="1" id="KW-0732">Signal</keyword>
<protein>
    <recommendedName>
        <fullName evidence="4">Lipoprotein</fullName>
    </recommendedName>
</protein>
<dbReference type="AlphaFoldDB" id="A0A7Y0LA45"/>